<dbReference type="PANTHER" id="PTHR15715">
    <property type="entry name" value="CENTROSOMAL PROTEIN OF 170 KDA"/>
    <property type="match status" value="1"/>
</dbReference>
<dbReference type="PROSITE" id="PS50006">
    <property type="entry name" value="FHA_DOMAIN"/>
    <property type="match status" value="1"/>
</dbReference>
<sequence length="858" mass="97741">MVTLKNTGGVELDKDGIMTNMYNCEVPQAEGVKPEGGGHAKAVLIPGKSSHPFQERTLTLDQTVKIGRSVARIRPSATNGIFDCKVLSRNHAVIWYDNKKFYIQDTKSSNGTFVNNHRLSKGSEDSLPREIYSGDVVQFGVDVLENQRKVTHGCIIATVKLYYPNGKEADSSQSSTVPKSDLPQEEICKLQMIIYEAQQREARLHDKLEELQFIVGKLEVACQDALTNRFEETRLLSKIENLEKQTRVMRKIRQGSIDKTSEKAETEIHQLLIDVEKVQCASREIQEMQHRKLLETEQKLAEAQTAATNLQSEVFALREHASRSETHIQELAARCTNFSQTIDVLKTNLAAQIEANQDLEARLAEIQQREAEFRSNFYQNSELLKDKGRLITEECEDDDVPKKDKDNEDIVLEWIYKCYTKIGNFDQKDRINEDDRTEYLKKLISSLRDALCNGLQNISTCLGQLDAARVEFERSKDDVDKYLSQKEELMSQVEVNRRFRCNKKKSQNELYSEVNKAIIMSSNLDKVSKLEEELREQEEYSNMLESCLQFYKRMVAMAKELLNEARQKKNESERKYNKLKGELDSTKFKFEMLSQEGICARKVIENSEADFITGRVDKIDSEKFIAGDDGKLSADTQGMKEVVTDNKECQTVSVVMKTSETNTGESRTDLSEEEYKIIEELNGSLDKYIEEEEEEDDEISTPYAEITAAKDSEDTVAVPEDSPDAGSSPEQRVPETSPREQSKDSLEISSSNLGIWEKIERIQSLSSSLSSESSTTSDIEIKEIRCLLNLIAEDLVRLLMHEQQMNKDKQVLQEKLDKSMSQADIAALGLANHFFALIVGLFLYYIGERALEFMGFSR</sequence>
<evidence type="ECO:0000256" key="6">
    <source>
        <dbReference type="ARBA" id="ARBA00022553"/>
    </source>
</evidence>
<dbReference type="InterPro" id="IPR000253">
    <property type="entry name" value="FHA_dom"/>
</dbReference>
<evidence type="ECO:0000256" key="9">
    <source>
        <dbReference type="ARBA" id="ARBA00022989"/>
    </source>
</evidence>
<accession>A0AAW2HFU8</accession>
<dbReference type="CDD" id="cd22679">
    <property type="entry name" value="FHA_SLMAP"/>
    <property type="match status" value="1"/>
</dbReference>
<dbReference type="InterPro" id="IPR008984">
    <property type="entry name" value="SMAD_FHA_dom_sf"/>
</dbReference>
<dbReference type="GO" id="GO:0005789">
    <property type="term" value="C:endoplasmic reticulum membrane"/>
    <property type="evidence" value="ECO:0007669"/>
    <property type="project" value="UniProtKB-SubCell"/>
</dbReference>
<keyword evidence="11" id="KW-0496">Mitochondrion</keyword>
<keyword evidence="12 21" id="KW-0472">Membrane</keyword>
<evidence type="ECO:0000256" key="11">
    <source>
        <dbReference type="ARBA" id="ARBA00023128"/>
    </source>
</evidence>
<feature type="transmembrane region" description="Helical" evidence="21">
    <location>
        <begin position="825"/>
        <end position="846"/>
    </location>
</feature>
<dbReference type="GO" id="GO:0031966">
    <property type="term" value="C:mitochondrial membrane"/>
    <property type="evidence" value="ECO:0007669"/>
    <property type="project" value="UniProtKB-SubCell"/>
</dbReference>
<evidence type="ECO:0000256" key="20">
    <source>
        <dbReference type="SAM" id="MobiDB-lite"/>
    </source>
</evidence>
<evidence type="ECO:0000256" key="8">
    <source>
        <dbReference type="ARBA" id="ARBA00022824"/>
    </source>
</evidence>
<keyword evidence="6" id="KW-0597">Phosphoprotein</keyword>
<dbReference type="InterPro" id="IPR051176">
    <property type="entry name" value="Cent_Immune-Sig_Mod"/>
</dbReference>
<dbReference type="GO" id="GO:0042383">
    <property type="term" value="C:sarcolemma"/>
    <property type="evidence" value="ECO:0007669"/>
    <property type="project" value="UniProtKB-SubCell"/>
</dbReference>
<dbReference type="Gene3D" id="2.60.200.20">
    <property type="match status" value="1"/>
</dbReference>
<dbReference type="PANTHER" id="PTHR15715:SF37">
    <property type="entry name" value="LD47843P"/>
    <property type="match status" value="1"/>
</dbReference>
<comment type="subunit">
    <text evidence="17">Homodimer. Interacts with myosin. Interacts with SIKE1 and both associate with the STRIPAK core complex composed of PP2A catalytic and scaffolding subunits, the striatins (PP2A regulatory subunits), the striatin-associated proteins MOB4, STRIP1 and STRIP2, PDCD10 and members of the STE20 kinases, such as STK24 and STK26. Interacts (via FHA domain) with STK3 (when phosphorylated); the interaction associates STK3 with the STRIPAK complex.</text>
</comment>
<evidence type="ECO:0000256" key="18">
    <source>
        <dbReference type="ARBA" id="ARBA00074026"/>
    </source>
</evidence>
<evidence type="ECO:0000256" key="21">
    <source>
        <dbReference type="SAM" id="Phobius"/>
    </source>
</evidence>
<keyword evidence="9 21" id="KW-1133">Transmembrane helix</keyword>
<keyword evidence="4" id="KW-1003">Cell membrane</keyword>
<evidence type="ECO:0000256" key="16">
    <source>
        <dbReference type="ARBA" id="ARBA00061687"/>
    </source>
</evidence>
<feature type="coiled-coil region" evidence="19">
    <location>
        <begin position="548"/>
        <end position="589"/>
    </location>
</feature>
<evidence type="ECO:0000256" key="7">
    <source>
        <dbReference type="ARBA" id="ARBA00022692"/>
    </source>
</evidence>
<dbReference type="SMART" id="SM00240">
    <property type="entry name" value="FHA"/>
    <property type="match status" value="1"/>
</dbReference>
<keyword evidence="8" id="KW-0256">Endoplasmic reticulum</keyword>
<evidence type="ECO:0000256" key="15">
    <source>
        <dbReference type="ARBA" id="ARBA00060409"/>
    </source>
</evidence>
<feature type="compositionally biased region" description="Basic and acidic residues" evidence="20">
    <location>
        <begin position="737"/>
        <end position="746"/>
    </location>
</feature>
<evidence type="ECO:0000256" key="1">
    <source>
        <dbReference type="ARBA" id="ARBA00004300"/>
    </source>
</evidence>
<evidence type="ECO:0000256" key="19">
    <source>
        <dbReference type="SAM" id="Coils"/>
    </source>
</evidence>
<comment type="caution">
    <text evidence="23">The sequence shown here is derived from an EMBL/GenBank/DDBJ whole genome shotgun (WGS) entry which is preliminary data.</text>
</comment>
<dbReference type="GO" id="GO:0005813">
    <property type="term" value="C:centrosome"/>
    <property type="evidence" value="ECO:0007669"/>
    <property type="project" value="UniProtKB-SubCell"/>
</dbReference>
<evidence type="ECO:0000256" key="12">
    <source>
        <dbReference type="ARBA" id="ARBA00023136"/>
    </source>
</evidence>
<evidence type="ECO:0000256" key="2">
    <source>
        <dbReference type="ARBA" id="ARBA00004304"/>
    </source>
</evidence>
<reference evidence="23" key="1">
    <citation type="journal article" date="2024" name="Gigascience">
        <title>Chromosome-level genome of the poultry shaft louse Menopon gallinae provides insight into the host-switching and adaptive evolution of parasitic lice.</title>
        <authorList>
            <person name="Xu Y."/>
            <person name="Ma L."/>
            <person name="Liu S."/>
            <person name="Liang Y."/>
            <person name="Liu Q."/>
            <person name="He Z."/>
            <person name="Tian L."/>
            <person name="Duan Y."/>
            <person name="Cai W."/>
            <person name="Li H."/>
            <person name="Song F."/>
        </authorList>
    </citation>
    <scope>NUCLEOTIDE SEQUENCE</scope>
    <source>
        <strain evidence="23">Cailab_2023a</strain>
    </source>
</reference>
<keyword evidence="10 19" id="KW-0175">Coiled coil</keyword>
<evidence type="ECO:0000256" key="17">
    <source>
        <dbReference type="ARBA" id="ARBA00066015"/>
    </source>
</evidence>
<comment type="similarity">
    <text evidence="16">Belongs to the SLMAP family.</text>
</comment>
<comment type="function">
    <text evidence="14">Associates with the striatin-interacting phosphatase and kinase (STRIPAK) core complex, forming the extended (SIKE1:SLMAP)STRIPAK complex. The (SIKE1:SLMAP)STRIPAK complex dephosphorylates STK3 leading to the inhibition of Hippo signaling and the control of cell growth. May play a role during myoblast fusion.</text>
</comment>
<keyword evidence="7 21" id="KW-0812">Transmembrane</keyword>
<name>A0AAW2HFU8_9NEOP</name>
<feature type="region of interest" description="Disordered" evidence="20">
    <location>
        <begin position="708"/>
        <end position="747"/>
    </location>
</feature>
<dbReference type="SUPFAM" id="SSF49879">
    <property type="entry name" value="SMAD/FHA domain"/>
    <property type="match status" value="1"/>
</dbReference>
<evidence type="ECO:0000259" key="22">
    <source>
        <dbReference type="PROSITE" id="PS50006"/>
    </source>
</evidence>
<dbReference type="EMBL" id="JARGDH010000005">
    <property type="protein sequence ID" value="KAL0268754.1"/>
    <property type="molecule type" value="Genomic_DNA"/>
</dbReference>
<evidence type="ECO:0000256" key="5">
    <source>
        <dbReference type="ARBA" id="ARBA00022490"/>
    </source>
</evidence>
<feature type="coiled-coil region" evidence="19">
    <location>
        <begin position="342"/>
        <end position="376"/>
    </location>
</feature>
<keyword evidence="13" id="KW-0206">Cytoskeleton</keyword>
<evidence type="ECO:0000256" key="13">
    <source>
        <dbReference type="ARBA" id="ARBA00023212"/>
    </source>
</evidence>
<dbReference type="FunFam" id="2.60.200.20:FF:000003">
    <property type="entry name" value="sarcolemmal membrane-associated protein isoform X2"/>
    <property type="match status" value="1"/>
</dbReference>
<dbReference type="AlphaFoldDB" id="A0AAW2HFU8"/>
<keyword evidence="5" id="KW-0963">Cytoplasm</keyword>
<proteinExistence type="inferred from homology"/>
<dbReference type="Pfam" id="PF00498">
    <property type="entry name" value="FHA"/>
    <property type="match status" value="1"/>
</dbReference>
<protein>
    <recommendedName>
        <fullName evidence="18">Sarcolemmal membrane-associated protein</fullName>
    </recommendedName>
</protein>
<evidence type="ECO:0000256" key="3">
    <source>
        <dbReference type="ARBA" id="ARBA00004389"/>
    </source>
</evidence>
<evidence type="ECO:0000256" key="4">
    <source>
        <dbReference type="ARBA" id="ARBA00022475"/>
    </source>
</evidence>
<organism evidence="23">
    <name type="scientific">Menopon gallinae</name>
    <name type="common">poultry shaft louse</name>
    <dbReference type="NCBI Taxonomy" id="328185"/>
    <lineage>
        <taxon>Eukaryota</taxon>
        <taxon>Metazoa</taxon>
        <taxon>Ecdysozoa</taxon>
        <taxon>Arthropoda</taxon>
        <taxon>Hexapoda</taxon>
        <taxon>Insecta</taxon>
        <taxon>Pterygota</taxon>
        <taxon>Neoptera</taxon>
        <taxon>Paraneoptera</taxon>
        <taxon>Psocodea</taxon>
        <taxon>Troctomorpha</taxon>
        <taxon>Phthiraptera</taxon>
        <taxon>Amblycera</taxon>
        <taxon>Menoponidae</taxon>
        <taxon>Menopon</taxon>
    </lineage>
</organism>
<evidence type="ECO:0000256" key="10">
    <source>
        <dbReference type="ARBA" id="ARBA00023054"/>
    </source>
</evidence>
<gene>
    <name evidence="23" type="ORF">PYX00_010574</name>
</gene>
<evidence type="ECO:0000313" key="23">
    <source>
        <dbReference type="EMBL" id="KAL0268754.1"/>
    </source>
</evidence>
<feature type="domain" description="FHA" evidence="22">
    <location>
        <begin position="64"/>
        <end position="119"/>
    </location>
</feature>
<comment type="subcellular location">
    <subcellularLocation>
        <location evidence="15">Cell membrane</location>
        <location evidence="15">Sarcolemma</location>
        <topology evidence="15">Single-pass type IV membrane protein</topology>
    </subcellularLocation>
    <subcellularLocation>
        <location evidence="1">Cytoplasm</location>
        <location evidence="1">Cytoskeleton</location>
        <location evidence="1">Microtubule organizing center</location>
        <location evidence="1">Centrosome</location>
    </subcellularLocation>
    <subcellularLocation>
        <location evidence="3">Endoplasmic reticulum membrane</location>
        <topology evidence="3">Single-pass membrane protein</topology>
    </subcellularLocation>
    <subcellularLocation>
        <location evidence="2">Mitochondrion membrane</location>
        <topology evidence="2">Single-pass membrane protein</topology>
    </subcellularLocation>
</comment>
<evidence type="ECO:0000256" key="14">
    <source>
        <dbReference type="ARBA" id="ARBA00057671"/>
    </source>
</evidence>